<accession>A0AB34C9V9</accession>
<gene>
    <name evidence="1" type="ORF">F2A38_04200</name>
</gene>
<protein>
    <submittedName>
        <fullName evidence="1">Uncharacterized protein</fullName>
    </submittedName>
</protein>
<evidence type="ECO:0000313" key="2">
    <source>
        <dbReference type="Proteomes" id="UP000323924"/>
    </source>
</evidence>
<dbReference type="Proteomes" id="UP000323924">
    <property type="component" value="Unassembled WGS sequence"/>
</dbReference>
<comment type="caution">
    <text evidence="1">The sequence shown here is derived from an EMBL/GenBank/DDBJ whole genome shotgun (WGS) entry which is preliminary data.</text>
</comment>
<evidence type="ECO:0000313" key="1">
    <source>
        <dbReference type="EMBL" id="KAA5844413.1"/>
    </source>
</evidence>
<dbReference type="AlphaFoldDB" id="A0AB34C9V9"/>
<name>A0AB34C9V9_9PSED</name>
<proteinExistence type="predicted"/>
<organism evidence="1 2">
    <name type="scientific">Pseudomonas chlororaphis</name>
    <dbReference type="NCBI Taxonomy" id="587753"/>
    <lineage>
        <taxon>Bacteria</taxon>
        <taxon>Pseudomonadati</taxon>
        <taxon>Pseudomonadota</taxon>
        <taxon>Gammaproteobacteria</taxon>
        <taxon>Pseudomonadales</taxon>
        <taxon>Pseudomonadaceae</taxon>
        <taxon>Pseudomonas</taxon>
    </lineage>
</organism>
<dbReference type="EMBL" id="VWPC01000005">
    <property type="protein sequence ID" value="KAA5844413.1"/>
    <property type="molecule type" value="Genomic_DNA"/>
</dbReference>
<reference evidence="1 2" key="1">
    <citation type="submission" date="2019-09" db="EMBL/GenBank/DDBJ databases">
        <authorList>
            <person name="Vacheron J."/>
            <person name="Dubost A."/>
            <person name="Prigent-Combaret C."/>
            <person name="Muller D."/>
        </authorList>
    </citation>
    <scope>NUCLEOTIDE SEQUENCE [LARGE SCALE GENOMIC DNA]</scope>
    <source>
        <strain evidence="1 2">JV497</strain>
    </source>
</reference>
<sequence length="103" mass="11426">MATHESFLMDGLRAVFERGMLAQRPLLIRTPARPKRYMNIPACLLCLHLSVAAAAGCDRLRSRRALEGPAGLVAACSCGYRTRLYIGFGQSMNKCSRAKRRAR</sequence>